<dbReference type="Pfam" id="PF00158">
    <property type="entry name" value="Sigma54_activat"/>
    <property type="match status" value="1"/>
</dbReference>
<dbReference type="Gene3D" id="3.40.50.300">
    <property type="entry name" value="P-loop containing nucleotide triphosphate hydrolases"/>
    <property type="match status" value="1"/>
</dbReference>
<dbReference type="PROSITE" id="PS00675">
    <property type="entry name" value="SIGMA54_INTERACT_1"/>
    <property type="match status" value="1"/>
</dbReference>
<dbReference type="InterPro" id="IPR003593">
    <property type="entry name" value="AAA+_ATPase"/>
</dbReference>
<dbReference type="FunFam" id="3.40.50.300:FF:000006">
    <property type="entry name" value="DNA-binding transcriptional regulator NtrC"/>
    <property type="match status" value="1"/>
</dbReference>
<reference evidence="8" key="1">
    <citation type="submission" date="2018-05" db="EMBL/GenBank/DDBJ databases">
        <authorList>
            <person name="Lanie J.A."/>
            <person name="Ng W.-L."/>
            <person name="Kazmierczak K.M."/>
            <person name="Andrzejewski T.M."/>
            <person name="Davidsen T.M."/>
            <person name="Wayne K.J."/>
            <person name="Tettelin H."/>
            <person name="Glass J.I."/>
            <person name="Rusch D."/>
            <person name="Podicherti R."/>
            <person name="Tsui H.-C.T."/>
            <person name="Winkler M.E."/>
        </authorList>
    </citation>
    <scope>NUCLEOTIDE SEQUENCE</scope>
</reference>
<sequence>MNECDILVVDDEDFMRGAIIETLRRGGYSAMTASSAHEAIDLMAHREFSLVLTDVKMPEMNGLALFQKIKELRPETSVVIMTGFPNLQDAINVIKEGAVDYLQKPFPPDKLIDIVEQFIDVRQPKKETDFGNIITEDTYMLQILDKVRMVAPSNAPVLIQGETGTGKELIAQALHNNSRRNETGELIALNCAAIPNSLLESEMFGAEKGSYTGANALHIGRFERAHKGTLFLDEISELSWELQAKLLRALQEREIERIGASQPTKVNARVIASTNENIEKLVDDGKFRPDLFFRLDVIRISIPPLRQRKADILLLANHFLKIYCDEYDRKINGFSDEAMAQLTAYDFPGNIRQLQNIVQEAVIETQSDCVDKDNIHLRKTPLMQDGTSVQEDGSVSFKVGMSL</sequence>
<dbReference type="GO" id="GO:0005524">
    <property type="term" value="F:ATP binding"/>
    <property type="evidence" value="ECO:0007669"/>
    <property type="project" value="UniProtKB-KW"/>
</dbReference>
<proteinExistence type="predicted"/>
<dbReference type="PROSITE" id="PS00688">
    <property type="entry name" value="SIGMA54_INTERACT_3"/>
    <property type="match status" value="1"/>
</dbReference>
<dbReference type="Pfam" id="PF25601">
    <property type="entry name" value="AAA_lid_14"/>
    <property type="match status" value="1"/>
</dbReference>
<dbReference type="InterPro" id="IPR025944">
    <property type="entry name" value="Sigma_54_int_dom_CS"/>
</dbReference>
<evidence type="ECO:0000256" key="5">
    <source>
        <dbReference type="ARBA" id="ARBA00023163"/>
    </source>
</evidence>
<dbReference type="Pfam" id="PF00072">
    <property type="entry name" value="Response_reg"/>
    <property type="match status" value="1"/>
</dbReference>
<dbReference type="GO" id="GO:0003677">
    <property type="term" value="F:DNA binding"/>
    <property type="evidence" value="ECO:0007669"/>
    <property type="project" value="UniProtKB-KW"/>
</dbReference>
<dbReference type="EMBL" id="UINC01028458">
    <property type="protein sequence ID" value="SVB09471.1"/>
    <property type="molecule type" value="Genomic_DNA"/>
</dbReference>
<evidence type="ECO:0000313" key="8">
    <source>
        <dbReference type="EMBL" id="SVB09471.1"/>
    </source>
</evidence>
<dbReference type="SMART" id="SM00382">
    <property type="entry name" value="AAA"/>
    <property type="match status" value="1"/>
</dbReference>
<evidence type="ECO:0000259" key="7">
    <source>
        <dbReference type="PROSITE" id="PS50110"/>
    </source>
</evidence>
<dbReference type="InterPro" id="IPR025943">
    <property type="entry name" value="Sigma_54_int_dom_ATP-bd_2"/>
</dbReference>
<dbReference type="CDD" id="cd00009">
    <property type="entry name" value="AAA"/>
    <property type="match status" value="1"/>
</dbReference>
<dbReference type="SMART" id="SM00448">
    <property type="entry name" value="REC"/>
    <property type="match status" value="1"/>
</dbReference>
<dbReference type="PROSITE" id="PS50110">
    <property type="entry name" value="RESPONSE_REGULATORY"/>
    <property type="match status" value="1"/>
</dbReference>
<dbReference type="SUPFAM" id="SSF52172">
    <property type="entry name" value="CheY-like"/>
    <property type="match status" value="1"/>
</dbReference>
<organism evidence="8">
    <name type="scientific">marine metagenome</name>
    <dbReference type="NCBI Taxonomy" id="408172"/>
    <lineage>
        <taxon>unclassified sequences</taxon>
        <taxon>metagenomes</taxon>
        <taxon>ecological metagenomes</taxon>
    </lineage>
</organism>
<name>A0A382B7I3_9ZZZZ</name>
<dbReference type="AlphaFoldDB" id="A0A382B7I3"/>
<dbReference type="PROSITE" id="PS50045">
    <property type="entry name" value="SIGMA54_INTERACT_4"/>
    <property type="match status" value="1"/>
</dbReference>
<dbReference type="InterPro" id="IPR002078">
    <property type="entry name" value="Sigma_54_int"/>
</dbReference>
<feature type="domain" description="Response regulatory" evidence="7">
    <location>
        <begin position="5"/>
        <end position="119"/>
    </location>
</feature>
<feature type="domain" description="Sigma-54 factor interaction" evidence="6">
    <location>
        <begin position="133"/>
        <end position="363"/>
    </location>
</feature>
<protein>
    <recommendedName>
        <fullName evidence="9">Response regulatory domain-containing protein</fullName>
    </recommendedName>
</protein>
<dbReference type="Gene3D" id="1.10.8.60">
    <property type="match status" value="1"/>
</dbReference>
<dbReference type="InterPro" id="IPR027417">
    <property type="entry name" value="P-loop_NTPase"/>
</dbReference>
<evidence type="ECO:0000256" key="1">
    <source>
        <dbReference type="ARBA" id="ARBA00022741"/>
    </source>
</evidence>
<evidence type="ECO:0000259" key="6">
    <source>
        <dbReference type="PROSITE" id="PS50045"/>
    </source>
</evidence>
<evidence type="ECO:0008006" key="9">
    <source>
        <dbReference type="Google" id="ProtNLM"/>
    </source>
</evidence>
<dbReference type="GO" id="GO:0000160">
    <property type="term" value="P:phosphorelay signal transduction system"/>
    <property type="evidence" value="ECO:0007669"/>
    <property type="project" value="InterPro"/>
</dbReference>
<dbReference type="SUPFAM" id="SSF52540">
    <property type="entry name" value="P-loop containing nucleoside triphosphate hydrolases"/>
    <property type="match status" value="1"/>
</dbReference>
<dbReference type="PANTHER" id="PTHR32071">
    <property type="entry name" value="TRANSCRIPTIONAL REGULATORY PROTEIN"/>
    <property type="match status" value="1"/>
</dbReference>
<evidence type="ECO:0000256" key="4">
    <source>
        <dbReference type="ARBA" id="ARBA00023125"/>
    </source>
</evidence>
<dbReference type="PROSITE" id="PS00676">
    <property type="entry name" value="SIGMA54_INTERACT_2"/>
    <property type="match status" value="1"/>
</dbReference>
<accession>A0A382B7I3</accession>
<keyword evidence="4" id="KW-0238">DNA-binding</keyword>
<dbReference type="InterPro" id="IPR058031">
    <property type="entry name" value="AAA_lid_NorR"/>
</dbReference>
<keyword evidence="5" id="KW-0804">Transcription</keyword>
<dbReference type="PANTHER" id="PTHR32071:SF21">
    <property type="entry name" value="TRANSCRIPTIONAL REGULATORY PROTEIN FLGR"/>
    <property type="match status" value="1"/>
</dbReference>
<feature type="non-terminal residue" evidence="8">
    <location>
        <position position="403"/>
    </location>
</feature>
<evidence type="ECO:0000256" key="3">
    <source>
        <dbReference type="ARBA" id="ARBA00023015"/>
    </source>
</evidence>
<dbReference type="Gene3D" id="3.40.50.2300">
    <property type="match status" value="1"/>
</dbReference>
<keyword evidence="3" id="KW-0805">Transcription regulation</keyword>
<evidence type="ECO:0000256" key="2">
    <source>
        <dbReference type="ARBA" id="ARBA00022840"/>
    </source>
</evidence>
<dbReference type="InterPro" id="IPR025662">
    <property type="entry name" value="Sigma_54_int_dom_ATP-bd_1"/>
</dbReference>
<keyword evidence="1" id="KW-0547">Nucleotide-binding</keyword>
<dbReference type="InterPro" id="IPR001789">
    <property type="entry name" value="Sig_transdc_resp-reg_receiver"/>
</dbReference>
<dbReference type="GO" id="GO:0006355">
    <property type="term" value="P:regulation of DNA-templated transcription"/>
    <property type="evidence" value="ECO:0007669"/>
    <property type="project" value="InterPro"/>
</dbReference>
<gene>
    <name evidence="8" type="ORF">METZ01_LOCUS162325</name>
</gene>
<dbReference type="InterPro" id="IPR011006">
    <property type="entry name" value="CheY-like_superfamily"/>
</dbReference>
<keyword evidence="2" id="KW-0067">ATP-binding</keyword>